<dbReference type="Proteomes" id="UP001266305">
    <property type="component" value="Unassembled WGS sequence"/>
</dbReference>
<organism evidence="2 3">
    <name type="scientific">Saguinus oedipus</name>
    <name type="common">Cotton-top tamarin</name>
    <name type="synonym">Oedipomidas oedipus</name>
    <dbReference type="NCBI Taxonomy" id="9490"/>
    <lineage>
        <taxon>Eukaryota</taxon>
        <taxon>Metazoa</taxon>
        <taxon>Chordata</taxon>
        <taxon>Craniata</taxon>
        <taxon>Vertebrata</taxon>
        <taxon>Euteleostomi</taxon>
        <taxon>Mammalia</taxon>
        <taxon>Eutheria</taxon>
        <taxon>Euarchontoglires</taxon>
        <taxon>Primates</taxon>
        <taxon>Haplorrhini</taxon>
        <taxon>Platyrrhini</taxon>
        <taxon>Cebidae</taxon>
        <taxon>Callitrichinae</taxon>
        <taxon>Saguinus</taxon>
    </lineage>
</organism>
<feature type="region of interest" description="Disordered" evidence="1">
    <location>
        <begin position="1"/>
        <end position="31"/>
    </location>
</feature>
<feature type="region of interest" description="Disordered" evidence="1">
    <location>
        <begin position="55"/>
        <end position="85"/>
    </location>
</feature>
<evidence type="ECO:0000313" key="2">
    <source>
        <dbReference type="EMBL" id="KAK2101012.1"/>
    </source>
</evidence>
<protein>
    <submittedName>
        <fullName evidence="2">Uncharacterized protein</fullName>
    </submittedName>
</protein>
<evidence type="ECO:0000256" key="1">
    <source>
        <dbReference type="SAM" id="MobiDB-lite"/>
    </source>
</evidence>
<proteinExistence type="predicted"/>
<comment type="caution">
    <text evidence="2">The sequence shown here is derived from an EMBL/GenBank/DDBJ whole genome shotgun (WGS) entry which is preliminary data.</text>
</comment>
<feature type="compositionally biased region" description="Polar residues" evidence="1">
    <location>
        <begin position="66"/>
        <end position="85"/>
    </location>
</feature>
<evidence type="ECO:0000313" key="3">
    <source>
        <dbReference type="Proteomes" id="UP001266305"/>
    </source>
</evidence>
<gene>
    <name evidence="2" type="ORF">P7K49_022360</name>
</gene>
<sequence>MKHAGQPLRSRVGGNGELWSGHAVASSGDTRRLRAEGFVHRRALWAVRVEKAMNAIGGGRPGPSPGTASHSVSASPTSLSGLPMP</sequence>
<name>A0ABQ9UV96_SAGOE</name>
<reference evidence="2 3" key="1">
    <citation type="submission" date="2023-05" db="EMBL/GenBank/DDBJ databases">
        <title>B98-5 Cell Line De Novo Hybrid Assembly: An Optical Mapping Approach.</title>
        <authorList>
            <person name="Kananen K."/>
            <person name="Auerbach J.A."/>
            <person name="Kautto E."/>
            <person name="Blachly J.S."/>
        </authorList>
    </citation>
    <scope>NUCLEOTIDE SEQUENCE [LARGE SCALE GENOMIC DNA]</scope>
    <source>
        <strain evidence="2">B95-8</strain>
        <tissue evidence="2">Cell line</tissue>
    </source>
</reference>
<accession>A0ABQ9UV96</accession>
<dbReference type="EMBL" id="JASSZA010000010">
    <property type="protein sequence ID" value="KAK2101012.1"/>
    <property type="molecule type" value="Genomic_DNA"/>
</dbReference>
<keyword evidence="3" id="KW-1185">Reference proteome</keyword>